<dbReference type="Pfam" id="PF00533">
    <property type="entry name" value="BRCT"/>
    <property type="match status" value="1"/>
</dbReference>
<dbReference type="AlphaFoldDB" id="A0A1Y3TWM0"/>
<protein>
    <recommendedName>
        <fullName evidence="1">BRCT domain-containing protein</fullName>
    </recommendedName>
</protein>
<reference evidence="3" key="1">
    <citation type="submission" date="2017-04" db="EMBL/GenBank/DDBJ databases">
        <title>Function of individual gut microbiota members based on whole genome sequencing of pure cultures obtained from chicken caecum.</title>
        <authorList>
            <person name="Medvecky M."/>
            <person name="Cejkova D."/>
            <person name="Polansky O."/>
            <person name="Karasova D."/>
            <person name="Kubasova T."/>
            <person name="Cizek A."/>
            <person name="Rychlik I."/>
        </authorList>
    </citation>
    <scope>NUCLEOTIDE SEQUENCE [LARGE SCALE GENOMIC DNA]</scope>
    <source>
        <strain evidence="3">An75</strain>
    </source>
</reference>
<evidence type="ECO:0000313" key="2">
    <source>
        <dbReference type="EMBL" id="OUN40956.1"/>
    </source>
</evidence>
<evidence type="ECO:0000259" key="1">
    <source>
        <dbReference type="PROSITE" id="PS50172"/>
    </source>
</evidence>
<proteinExistence type="predicted"/>
<sequence>MHEKKIGAIIKEKGVSIFCKGGDFMQGLYKLALVGTKQQLTDFLKKVNDNDPDSVFNEYPVEEGTGLRTTQGYGLQKFLDRYKLVIENTGSGNISGIEEMASEIGQIAPELELMLLTQYLDYSDDYTWTIYYKPAGETEPSETEGILYKGSIGDILSVEEVLNYRSMGATNISLDIDREKLKEYLDSFIGYGLTFEEIEPFLDALADPERTDFAEFEDTFDMYSLQDTINDFLKDQVEDVPYAADGNGIPSIEYIARLFAGNWGINFGVSYRFRPETFDDRFAGKTFVITGEPDDYGKDGAKEIIENFGGVVRGAVSGKTDYLLIGAYAGEKKLEKAKELGVSIISTDDFEQMIS</sequence>
<dbReference type="Gene3D" id="3.40.50.10190">
    <property type="entry name" value="BRCT domain"/>
    <property type="match status" value="1"/>
</dbReference>
<accession>A0A1Y3TWM0</accession>
<evidence type="ECO:0000313" key="3">
    <source>
        <dbReference type="Proteomes" id="UP000195455"/>
    </source>
</evidence>
<dbReference type="InterPro" id="IPR001357">
    <property type="entry name" value="BRCT_dom"/>
</dbReference>
<feature type="domain" description="BRCT" evidence="1">
    <location>
        <begin position="277"/>
        <end position="355"/>
    </location>
</feature>
<gene>
    <name evidence="2" type="ORF">B5G26_12985</name>
</gene>
<dbReference type="EMBL" id="NFHM01000025">
    <property type="protein sequence ID" value="OUN40956.1"/>
    <property type="molecule type" value="Genomic_DNA"/>
</dbReference>
<organism evidence="2 3">
    <name type="scientific">Anaerotignum lactatifermentans</name>
    <dbReference type="NCBI Taxonomy" id="160404"/>
    <lineage>
        <taxon>Bacteria</taxon>
        <taxon>Bacillati</taxon>
        <taxon>Bacillota</taxon>
        <taxon>Clostridia</taxon>
        <taxon>Lachnospirales</taxon>
        <taxon>Anaerotignaceae</taxon>
        <taxon>Anaerotignum</taxon>
    </lineage>
</organism>
<dbReference type="InterPro" id="IPR036420">
    <property type="entry name" value="BRCT_dom_sf"/>
</dbReference>
<comment type="caution">
    <text evidence="2">The sequence shown here is derived from an EMBL/GenBank/DDBJ whole genome shotgun (WGS) entry which is preliminary data.</text>
</comment>
<dbReference type="PROSITE" id="PS50172">
    <property type="entry name" value="BRCT"/>
    <property type="match status" value="1"/>
</dbReference>
<dbReference type="Proteomes" id="UP000195455">
    <property type="component" value="Unassembled WGS sequence"/>
</dbReference>
<dbReference type="SUPFAM" id="SSF52113">
    <property type="entry name" value="BRCT domain"/>
    <property type="match status" value="1"/>
</dbReference>
<dbReference type="SMART" id="SM00292">
    <property type="entry name" value="BRCT"/>
    <property type="match status" value="1"/>
</dbReference>
<name>A0A1Y3TWM0_9FIRM</name>